<keyword evidence="1" id="KW-0732">Signal</keyword>
<gene>
    <name evidence="2" type="ORF">CHILSU_LOCUS5823</name>
</gene>
<dbReference type="Proteomes" id="UP001153292">
    <property type="component" value="Chromosome 20"/>
</dbReference>
<evidence type="ECO:0000256" key="1">
    <source>
        <dbReference type="SAM" id="SignalP"/>
    </source>
</evidence>
<evidence type="ECO:0000313" key="2">
    <source>
        <dbReference type="EMBL" id="CAH2986070.1"/>
    </source>
</evidence>
<reference evidence="2" key="1">
    <citation type="submission" date="2021-12" db="EMBL/GenBank/DDBJ databases">
        <authorList>
            <person name="King R."/>
        </authorList>
    </citation>
    <scope>NUCLEOTIDE SEQUENCE</scope>
</reference>
<dbReference type="EMBL" id="OU963913">
    <property type="protein sequence ID" value="CAH2986070.1"/>
    <property type="molecule type" value="Genomic_DNA"/>
</dbReference>
<protein>
    <submittedName>
        <fullName evidence="2">Uncharacterized protein</fullName>
    </submittedName>
</protein>
<keyword evidence="3" id="KW-1185">Reference proteome</keyword>
<feature type="signal peptide" evidence="1">
    <location>
        <begin position="1"/>
        <end position="20"/>
    </location>
</feature>
<evidence type="ECO:0000313" key="3">
    <source>
        <dbReference type="Proteomes" id="UP001153292"/>
    </source>
</evidence>
<sequence length="896" mass="93736">MKVVLWGVFSVLYLLSPVLSANNGQNLEESVNRSADPSAIAEPNNSGYSNYLLDSNFANSNAQASASSNTPIYGPTLGSNSLVSSAALANSKAFSDSGAYGPYNQPFNGPGGNLVNLGTGTNSFSNAQALAEAFSGAQSDTFSGSGVKVPLEAQKIYLGQSNAQAQSLAQSAAQAASLAQALSNSHVHTQAPYEAGSQAVANAQRTNGYNLGSFSGYLPSRVLYDEAYLDLGGQTANGQSMPHIGSKFFWRPIPSNEYIRPHQFTDGPDINCRFDGELHHVWTVDFDCMVCVCLQDLSPVCASCSGCSKPLKHLPPLPPQPPSVVAEPIPSVPLLPPLPPPKPEVSCSPLPSNQVFENPLNPCQICICREIIDAFGNIDVKIECEENLQCEPQSINSAPYPAPNESCRPFTPRQPFQHPWDDCQVCICTESVAHQRVTIEINCFSKPDCCIEYAKPQPHAPLLPYYIGDGSSNAESYGKVVLSGSQGNALAETDASSVTNSGYNLYQPSQPGFLPSPKIYYTGLPIQGGNSFAEADAGASASGFNQIQPVFPTPYPNHPVVFAPGTGFYPGIPAVLTGKGSTHALANADASSVVSNGYKPDYAGYYSGLHGLSNAQTLSESETLNYGYKKPSYTGYNLSNLPKQNSGYFPGLNSAQALAEAESSASVNSGSTQSILPIYYSGSPENEATSSTYAGYNKQSLPGYFPAAVTGQSSDAIAGAHTGLTTFNYPGALKGQSNIQAFAETEASTLTNSGLTPLSYPGRYTVPGYSGAQTLTEAEASALSNAGYIKSNYPGYYPITLQGQTGSLANAGAEANAFTNAAYNKGSQAVFPSLYTQGLHTGHSLPTGLSTASADANSFASVKGSLLAPADANALSINSFADALSSEAQAASQASE</sequence>
<accession>A0ABN8L7S8</accession>
<proteinExistence type="predicted"/>
<feature type="chain" id="PRO_5045980497" evidence="1">
    <location>
        <begin position="21"/>
        <end position="896"/>
    </location>
</feature>
<name>A0ABN8L7S8_CHISP</name>
<organism evidence="2 3">
    <name type="scientific">Chilo suppressalis</name>
    <name type="common">Asiatic rice borer moth</name>
    <dbReference type="NCBI Taxonomy" id="168631"/>
    <lineage>
        <taxon>Eukaryota</taxon>
        <taxon>Metazoa</taxon>
        <taxon>Ecdysozoa</taxon>
        <taxon>Arthropoda</taxon>
        <taxon>Hexapoda</taxon>
        <taxon>Insecta</taxon>
        <taxon>Pterygota</taxon>
        <taxon>Neoptera</taxon>
        <taxon>Endopterygota</taxon>
        <taxon>Lepidoptera</taxon>
        <taxon>Glossata</taxon>
        <taxon>Ditrysia</taxon>
        <taxon>Pyraloidea</taxon>
        <taxon>Crambidae</taxon>
        <taxon>Crambinae</taxon>
        <taxon>Chilo</taxon>
    </lineage>
</organism>